<reference evidence="1" key="1">
    <citation type="submission" date="2023-11" db="EMBL/GenBank/DDBJ databases">
        <title>Genome assemblies of two species of porcelain crab, Petrolisthes cinctipes and Petrolisthes manimaculis (Anomura: Porcellanidae).</title>
        <authorList>
            <person name="Angst P."/>
        </authorList>
    </citation>
    <scope>NUCLEOTIDE SEQUENCE</scope>
    <source>
        <strain evidence="1">PB745_02</strain>
        <tissue evidence="1">Gill</tissue>
    </source>
</reference>
<accession>A0AAE1PS21</accession>
<evidence type="ECO:0000313" key="1">
    <source>
        <dbReference type="EMBL" id="KAK4313845.1"/>
    </source>
</evidence>
<dbReference type="InterPro" id="IPR050951">
    <property type="entry name" value="Retrovirus_Pol_polyprotein"/>
</dbReference>
<evidence type="ECO:0008006" key="3">
    <source>
        <dbReference type="Google" id="ProtNLM"/>
    </source>
</evidence>
<proteinExistence type="predicted"/>
<dbReference type="AlphaFoldDB" id="A0AAE1PS21"/>
<dbReference type="InterPro" id="IPR036397">
    <property type="entry name" value="RNaseH_sf"/>
</dbReference>
<organism evidence="1 2">
    <name type="scientific">Petrolisthes manimaculis</name>
    <dbReference type="NCBI Taxonomy" id="1843537"/>
    <lineage>
        <taxon>Eukaryota</taxon>
        <taxon>Metazoa</taxon>
        <taxon>Ecdysozoa</taxon>
        <taxon>Arthropoda</taxon>
        <taxon>Crustacea</taxon>
        <taxon>Multicrustacea</taxon>
        <taxon>Malacostraca</taxon>
        <taxon>Eumalacostraca</taxon>
        <taxon>Eucarida</taxon>
        <taxon>Decapoda</taxon>
        <taxon>Pleocyemata</taxon>
        <taxon>Anomura</taxon>
        <taxon>Galatheoidea</taxon>
        <taxon>Porcellanidae</taxon>
        <taxon>Petrolisthes</taxon>
    </lineage>
</organism>
<dbReference type="InterPro" id="IPR012337">
    <property type="entry name" value="RNaseH-like_sf"/>
</dbReference>
<sequence length="219" mass="25123">MYAVPRRNPRSMDVPLSSCTKWVHKWKESQWTLLDLCHALIKGTGGLLHQVKTRTTPLRLQSDGMVEKFNWTLGQELAKYCVEGQSEWDEKLPSLLMAYRSAAYESTDYTPAKLMLGHELRFPVDVLMGRPPEEDLPTYTSSYAKHLQERLAEVQHQVRKSLRFSDKVMKSRYDAKANEVNFWAGDNFGSTMLSGRRVSHQSCRALGRGHILCWTACLT</sequence>
<name>A0AAE1PS21_9EUCA</name>
<dbReference type="EMBL" id="JAWZYT010001263">
    <property type="protein sequence ID" value="KAK4313845.1"/>
    <property type="molecule type" value="Genomic_DNA"/>
</dbReference>
<dbReference type="Proteomes" id="UP001292094">
    <property type="component" value="Unassembled WGS sequence"/>
</dbReference>
<keyword evidence="2" id="KW-1185">Reference proteome</keyword>
<dbReference type="Gene3D" id="3.30.420.10">
    <property type="entry name" value="Ribonuclease H-like superfamily/Ribonuclease H"/>
    <property type="match status" value="1"/>
</dbReference>
<protein>
    <recommendedName>
        <fullName evidence="3">Gag-pol polyprotein</fullName>
    </recommendedName>
</protein>
<comment type="caution">
    <text evidence="1">The sequence shown here is derived from an EMBL/GenBank/DDBJ whole genome shotgun (WGS) entry which is preliminary data.</text>
</comment>
<gene>
    <name evidence="1" type="ORF">Pmani_014831</name>
</gene>
<dbReference type="PANTHER" id="PTHR37984:SF15">
    <property type="entry name" value="INTEGRASE CATALYTIC DOMAIN-CONTAINING PROTEIN"/>
    <property type="match status" value="1"/>
</dbReference>
<dbReference type="PANTHER" id="PTHR37984">
    <property type="entry name" value="PROTEIN CBG26694"/>
    <property type="match status" value="1"/>
</dbReference>
<evidence type="ECO:0000313" key="2">
    <source>
        <dbReference type="Proteomes" id="UP001292094"/>
    </source>
</evidence>
<dbReference type="GO" id="GO:0003676">
    <property type="term" value="F:nucleic acid binding"/>
    <property type="evidence" value="ECO:0007669"/>
    <property type="project" value="InterPro"/>
</dbReference>
<dbReference type="SUPFAM" id="SSF53098">
    <property type="entry name" value="Ribonuclease H-like"/>
    <property type="match status" value="1"/>
</dbReference>